<evidence type="ECO:0000313" key="4">
    <source>
        <dbReference type="EMBL" id="KAK2565496.1"/>
    </source>
</evidence>
<feature type="compositionally biased region" description="Polar residues" evidence="2">
    <location>
        <begin position="1182"/>
        <end position="1193"/>
    </location>
</feature>
<dbReference type="Pfam" id="PF16794">
    <property type="entry name" value="fn3_4"/>
    <property type="match status" value="1"/>
</dbReference>
<dbReference type="InterPro" id="IPR003961">
    <property type="entry name" value="FN3_dom"/>
</dbReference>
<feature type="compositionally biased region" description="Basic and acidic residues" evidence="2">
    <location>
        <begin position="961"/>
        <end position="976"/>
    </location>
</feature>
<reference evidence="4" key="1">
    <citation type="journal article" date="2023" name="G3 (Bethesda)">
        <title>Whole genome assembly and annotation of the endangered Caribbean coral Acropora cervicornis.</title>
        <authorList>
            <person name="Selwyn J.D."/>
            <person name="Vollmer S.V."/>
        </authorList>
    </citation>
    <scope>NUCLEOTIDE SEQUENCE</scope>
    <source>
        <strain evidence="4">K2</strain>
    </source>
</reference>
<dbReference type="InterPro" id="IPR036116">
    <property type="entry name" value="FN3_sf"/>
</dbReference>
<feature type="region of interest" description="Disordered" evidence="2">
    <location>
        <begin position="951"/>
        <end position="985"/>
    </location>
</feature>
<proteinExistence type="predicted"/>
<feature type="compositionally biased region" description="Polar residues" evidence="2">
    <location>
        <begin position="682"/>
        <end position="693"/>
    </location>
</feature>
<evidence type="ECO:0000256" key="1">
    <source>
        <dbReference type="SAM" id="Coils"/>
    </source>
</evidence>
<feature type="compositionally biased region" description="Basic and acidic residues" evidence="2">
    <location>
        <begin position="32"/>
        <end position="41"/>
    </location>
</feature>
<feature type="region of interest" description="Disordered" evidence="2">
    <location>
        <begin position="1343"/>
        <end position="1368"/>
    </location>
</feature>
<feature type="region of interest" description="Disordered" evidence="2">
    <location>
        <begin position="1025"/>
        <end position="1062"/>
    </location>
</feature>
<gene>
    <name evidence="4" type="ORF">P5673_010578</name>
</gene>
<protein>
    <recommendedName>
        <fullName evidence="3">Fibronectin type-III domain-containing protein</fullName>
    </recommendedName>
</protein>
<feature type="region of interest" description="Disordered" evidence="2">
    <location>
        <begin position="682"/>
        <end position="705"/>
    </location>
</feature>
<feature type="compositionally biased region" description="Polar residues" evidence="2">
    <location>
        <begin position="733"/>
        <end position="752"/>
    </location>
</feature>
<feature type="compositionally biased region" description="Basic and acidic residues" evidence="2">
    <location>
        <begin position="1219"/>
        <end position="1230"/>
    </location>
</feature>
<dbReference type="PROSITE" id="PS50853">
    <property type="entry name" value="FN3"/>
    <property type="match status" value="1"/>
</dbReference>
<keyword evidence="5" id="KW-1185">Reference proteome</keyword>
<comment type="caution">
    <text evidence="4">The sequence shown here is derived from an EMBL/GenBank/DDBJ whole genome shotgun (WGS) entry which is preliminary data.</text>
</comment>
<feature type="compositionally biased region" description="Polar residues" evidence="2">
    <location>
        <begin position="785"/>
        <end position="795"/>
    </location>
</feature>
<feature type="compositionally biased region" description="Basic and acidic residues" evidence="2">
    <location>
        <begin position="1043"/>
        <end position="1052"/>
    </location>
</feature>
<evidence type="ECO:0000256" key="2">
    <source>
        <dbReference type="SAM" id="MobiDB-lite"/>
    </source>
</evidence>
<name>A0AAD9QQG2_ACRCE</name>
<evidence type="ECO:0000313" key="5">
    <source>
        <dbReference type="Proteomes" id="UP001249851"/>
    </source>
</evidence>
<feature type="region of interest" description="Disordered" evidence="2">
    <location>
        <begin position="872"/>
        <end position="891"/>
    </location>
</feature>
<feature type="compositionally biased region" description="Polar residues" evidence="2">
    <location>
        <begin position="872"/>
        <end position="885"/>
    </location>
</feature>
<feature type="region of interest" description="Disordered" evidence="2">
    <location>
        <begin position="1460"/>
        <end position="1482"/>
    </location>
</feature>
<feature type="compositionally biased region" description="Polar residues" evidence="2">
    <location>
        <begin position="631"/>
        <end position="645"/>
    </location>
</feature>
<reference evidence="4" key="2">
    <citation type="journal article" date="2023" name="Science">
        <title>Genomic signatures of disease resistance in endangered staghorn corals.</title>
        <authorList>
            <person name="Vollmer S.V."/>
            <person name="Selwyn J.D."/>
            <person name="Despard B.A."/>
            <person name="Roesel C.L."/>
        </authorList>
    </citation>
    <scope>NUCLEOTIDE SEQUENCE</scope>
    <source>
        <strain evidence="4">K2</strain>
    </source>
</reference>
<feature type="compositionally biased region" description="Low complexity" evidence="2">
    <location>
        <begin position="845"/>
        <end position="861"/>
    </location>
</feature>
<feature type="region of interest" description="Disordered" evidence="2">
    <location>
        <begin position="1114"/>
        <end position="1230"/>
    </location>
</feature>
<feature type="region of interest" description="Disordered" evidence="2">
    <location>
        <begin position="845"/>
        <end position="865"/>
    </location>
</feature>
<dbReference type="Gene3D" id="2.60.40.10">
    <property type="entry name" value="Immunoglobulins"/>
    <property type="match status" value="1"/>
</dbReference>
<feature type="region of interest" description="Disordered" evidence="2">
    <location>
        <begin position="26"/>
        <end position="46"/>
    </location>
</feature>
<dbReference type="SUPFAM" id="SSF49265">
    <property type="entry name" value="Fibronectin type III"/>
    <property type="match status" value="1"/>
</dbReference>
<feature type="region of interest" description="Disordered" evidence="2">
    <location>
        <begin position="785"/>
        <end position="804"/>
    </location>
</feature>
<dbReference type="CDD" id="cd00063">
    <property type="entry name" value="FN3"/>
    <property type="match status" value="1"/>
</dbReference>
<feature type="compositionally biased region" description="Low complexity" evidence="2">
    <location>
        <begin position="694"/>
        <end position="704"/>
    </location>
</feature>
<dbReference type="Proteomes" id="UP001249851">
    <property type="component" value="Unassembled WGS sequence"/>
</dbReference>
<sequence>MKKSRLEVVIPKHPVPEELLRRLRKLSSKKKNTTDHDHKENYSMPNCKSIQESPLQAEPEVLPPTTGESYCEEATSSVQGLLSPAACKSPVQHRLSNLCNGELNSSKSYENTDLHVCYGNNVQSIDEFRKSNFTEQVSDLESLRPPLGSAGRQSSENDSVFPFVENEDHQFVTSRCLQTVGNVVESSLHTDCSKMYSSVASSLEGKNSGNKLINERKVLEGDVISKVQKCVAPNSLKDKENGLASANCSENNGKTPDTIIAEVGSVSFSGCLPMSDSTQGNSIDFANDFNTLEFMNSLLSQLTQERTMRTEVEERMNSMKIENDKLVMECEKLKDRLFRTEAKPKTISRGTQVNMSLSLRRGRTTDKAVSPIRQTNRSPDVMLLSPSVGCQTSPCEPEKRLVTSFCQTDEEVIPPKILMSAATQTMPTIPSEILKQQLGTAYQSAIPSSRLQSMVMPSHGLIHPTQLSFRTWHVPTSSSLQTAYRHAVESYQLSVGVSPQHERPFVMAQPSGLSGIANRVNPASVVQHYPATVTSIASVPSAAYLTRALSSTQPRPMQPNVVQYRQMPGVMSYQPPSTLARQTSTNQFSAPSTVPPHSVTQGSIIPRSPIISQVFSQNPVHIAQVYSLAGRQQNSTRPMETSSVHETPDSQAALELRRNTAMQQLTVRGILQSEYQINSSSCQMPHRQNLNSSTTQPQTQAATQVRSLLCSRTLQPATHFNSSANPGERRRNSVPTQFSPSLSTTEPVPGNTTRLSHYQGATSTLTLNQLPSTTAEQLHPRPRSLNVQMNSQGTPLSVHQQQQSLHTLLTQSTTVGSTLQLAGSHPLGGQSQFVNQRHSTSLLRNRNDLNSNSTSGPSSGTQLTVQPSVLSSNTLSRTQSSNSYHNSEEEVREISAERNLYTSKEKATSQVGPLLEQAKRVCVELEQSLDEVTEKQRGSCTQTNTILLTSSSSSGLLQEKAGSKKERISRPSDSNKLRNPLKKPNGALEEAVQRLLALQRAGSSPPTDSRDLIPDTVSELFEGVPEREKFDKFTTPATSAERTVSDPEHISENEPISDPVSVTEAAESSFLCGEDDTSKEEGTSDCLPANIKDSETEAVGCSIAVNGGGCVLGTPSPPLTPKREGDNQNNPSKDAPYGYNLSPAIPRVYSSRRIRPGSSHSKQSSGDDDESGSCVTELIDITTDQYGGENTNPVDALKPQGDTPPTLRSSNKEQASGVRHHEEGTRSAEPRSRIADELLIKTNGTYVAVVASESPEFSACEAETSEAFRKEDNADFEVEINSECEPPSAKKVALTNVDRVNLENVTDVSSDARHEESVQRNEDLETSIHCLSDPDEDVVNSEGLHIRSRNTPEFQSRKGSKENGNVENDLDCCKGTEDAKTSEASLGQVVNEGDIRCARGGETVKERGAETQNLQQNGKDIDYASNGLFSPIIPKQDDFRSMTKLITTSDIEGIVKQLERRDVNENHMGDSLTPPDKRVDRSEKVNAPYNQEQRDSNDIPKQSVPRVIARVVNSELVVLWDLPPDNQLANIEHFELFCLNLGGEWLPIAQVKALKLPMGCRLKSLQPGKTYFFRVRVIGRDGVIGVFSEPSKAVSL</sequence>
<evidence type="ECO:0000259" key="3">
    <source>
        <dbReference type="PROSITE" id="PS50853"/>
    </source>
</evidence>
<accession>A0AAD9QQG2</accession>
<feature type="region of interest" description="Disordered" evidence="2">
    <location>
        <begin position="631"/>
        <end position="651"/>
    </location>
</feature>
<dbReference type="InterPro" id="IPR013783">
    <property type="entry name" value="Ig-like_fold"/>
</dbReference>
<organism evidence="4 5">
    <name type="scientific">Acropora cervicornis</name>
    <name type="common">Staghorn coral</name>
    <dbReference type="NCBI Taxonomy" id="6130"/>
    <lineage>
        <taxon>Eukaryota</taxon>
        <taxon>Metazoa</taxon>
        <taxon>Cnidaria</taxon>
        <taxon>Anthozoa</taxon>
        <taxon>Hexacorallia</taxon>
        <taxon>Scleractinia</taxon>
        <taxon>Astrocoeniina</taxon>
        <taxon>Acroporidae</taxon>
        <taxon>Acropora</taxon>
    </lineage>
</organism>
<dbReference type="InterPro" id="IPR056565">
    <property type="entry name" value="Fn3_ATF7IP"/>
</dbReference>
<feature type="region of interest" description="Disordered" evidence="2">
    <location>
        <begin position="717"/>
        <end position="752"/>
    </location>
</feature>
<feature type="coiled-coil region" evidence="1">
    <location>
        <begin position="309"/>
        <end position="343"/>
    </location>
</feature>
<keyword evidence="1" id="KW-0175">Coiled coil</keyword>
<dbReference type="EMBL" id="JARQWQ010000019">
    <property type="protein sequence ID" value="KAK2565496.1"/>
    <property type="molecule type" value="Genomic_DNA"/>
</dbReference>
<feature type="domain" description="Fibronectin type-III" evidence="3">
    <location>
        <begin position="1501"/>
        <end position="1596"/>
    </location>
</feature>